<name>A0A918N3T1_9FLAO</name>
<evidence type="ECO:0008006" key="4">
    <source>
        <dbReference type="Google" id="ProtNLM"/>
    </source>
</evidence>
<organism evidence="2 3">
    <name type="scientific">Aquimarina muelleri</name>
    <dbReference type="NCBI Taxonomy" id="279356"/>
    <lineage>
        <taxon>Bacteria</taxon>
        <taxon>Pseudomonadati</taxon>
        <taxon>Bacteroidota</taxon>
        <taxon>Flavobacteriia</taxon>
        <taxon>Flavobacteriales</taxon>
        <taxon>Flavobacteriaceae</taxon>
        <taxon>Aquimarina</taxon>
    </lineage>
</organism>
<reference evidence="2 3" key="1">
    <citation type="journal article" date="2014" name="Int. J. Syst. Evol. Microbiol.">
        <title>Complete genome sequence of Corynebacterium casei LMG S-19264T (=DSM 44701T), isolated from a smear-ripened cheese.</title>
        <authorList>
            <consortium name="US DOE Joint Genome Institute (JGI-PGF)"/>
            <person name="Walter F."/>
            <person name="Albersmeier A."/>
            <person name="Kalinowski J."/>
            <person name="Ruckert C."/>
        </authorList>
    </citation>
    <scope>NUCLEOTIDE SEQUENCE [LARGE SCALE GENOMIC DNA]</scope>
    <source>
        <strain evidence="2 3">KCTC 12285</strain>
    </source>
</reference>
<gene>
    <name evidence="2" type="ORF">GCM10007384_24460</name>
</gene>
<dbReference type="RefSeq" id="WP_027412213.1">
    <property type="nucleotide sequence ID" value="NZ_BMWS01000016.1"/>
</dbReference>
<sequence length="249" mass="29254">MERTPEIFDKIEAYLSNSLSQEDAIIFEQEMAINIELQEEVEKHRIMHTTLADQDTLAFKEKLIRISNKIKQEDTTNTRLTNRFTVFKVAASIVILLGVGSLFWHTMYTKNQTQGLDLYSEYYKPYPTEDIIRGETNKKTKEIVKHYTSGSYDSVVHLLEKHPRLKEHEALQIYLGNSYLNTNQEEKAVKEFKNITNKGKYYEIAQWYLSLTYLKLDKSEKAKTLLKEIIQYNGAYKDKAYRLLIAMKK</sequence>
<keyword evidence="1" id="KW-0472">Membrane</keyword>
<evidence type="ECO:0000313" key="2">
    <source>
        <dbReference type="EMBL" id="GGX22362.1"/>
    </source>
</evidence>
<keyword evidence="1" id="KW-0812">Transmembrane</keyword>
<dbReference type="SUPFAM" id="SSF48452">
    <property type="entry name" value="TPR-like"/>
    <property type="match status" value="1"/>
</dbReference>
<accession>A0A918N3T1</accession>
<dbReference type="InterPro" id="IPR011990">
    <property type="entry name" value="TPR-like_helical_dom_sf"/>
</dbReference>
<dbReference type="Proteomes" id="UP000601108">
    <property type="component" value="Unassembled WGS sequence"/>
</dbReference>
<keyword evidence="3" id="KW-1185">Reference proteome</keyword>
<proteinExistence type="predicted"/>
<protein>
    <recommendedName>
        <fullName evidence="4">Tetratricopeptide repeat-containing protein</fullName>
    </recommendedName>
</protein>
<dbReference type="Gene3D" id="1.25.40.10">
    <property type="entry name" value="Tetratricopeptide repeat domain"/>
    <property type="match status" value="1"/>
</dbReference>
<evidence type="ECO:0000313" key="3">
    <source>
        <dbReference type="Proteomes" id="UP000601108"/>
    </source>
</evidence>
<evidence type="ECO:0000256" key="1">
    <source>
        <dbReference type="SAM" id="Phobius"/>
    </source>
</evidence>
<dbReference type="AlphaFoldDB" id="A0A918N3T1"/>
<feature type="transmembrane region" description="Helical" evidence="1">
    <location>
        <begin position="86"/>
        <end position="104"/>
    </location>
</feature>
<dbReference type="EMBL" id="BMWS01000016">
    <property type="protein sequence ID" value="GGX22362.1"/>
    <property type="molecule type" value="Genomic_DNA"/>
</dbReference>
<keyword evidence="1" id="KW-1133">Transmembrane helix</keyword>
<comment type="caution">
    <text evidence="2">The sequence shown here is derived from an EMBL/GenBank/DDBJ whole genome shotgun (WGS) entry which is preliminary data.</text>
</comment>